<feature type="transmembrane region" description="Helical" evidence="5">
    <location>
        <begin position="144"/>
        <end position="161"/>
    </location>
</feature>
<evidence type="ECO:0000256" key="4">
    <source>
        <dbReference type="ARBA" id="ARBA00023136"/>
    </source>
</evidence>
<keyword evidence="1 5" id="KW-1003">Cell membrane</keyword>
<feature type="transmembrane region" description="Helical" evidence="5">
    <location>
        <begin position="168"/>
        <end position="187"/>
    </location>
</feature>
<evidence type="ECO:0000256" key="5">
    <source>
        <dbReference type="HAMAP-Rule" id="MF_00189"/>
    </source>
</evidence>
<keyword evidence="2 5" id="KW-0812">Transmembrane</keyword>
<organism evidence="6 7">
    <name type="scientific">Methylobacterium oryzihabitans</name>
    <dbReference type="NCBI Taxonomy" id="2499852"/>
    <lineage>
        <taxon>Bacteria</taxon>
        <taxon>Pseudomonadati</taxon>
        <taxon>Pseudomonadota</taxon>
        <taxon>Alphaproteobacteria</taxon>
        <taxon>Hyphomicrobiales</taxon>
        <taxon>Methylobacteriaceae</taxon>
        <taxon>Methylobacterium</taxon>
    </lineage>
</organism>
<keyword evidence="3 5" id="KW-1133">Transmembrane helix</keyword>
<keyword evidence="7" id="KW-1185">Reference proteome</keyword>
<dbReference type="Proteomes" id="UP000286997">
    <property type="component" value="Unassembled WGS sequence"/>
</dbReference>
<reference evidence="6 7" key="1">
    <citation type="submission" date="2019-01" db="EMBL/GenBank/DDBJ databases">
        <authorList>
            <person name="Chen W.-M."/>
        </authorList>
    </citation>
    <scope>NUCLEOTIDE SEQUENCE [LARGE SCALE GENOMIC DNA]</scope>
    <source>
        <strain evidence="6 7">TER-1</strain>
    </source>
</reference>
<evidence type="ECO:0000256" key="3">
    <source>
        <dbReference type="ARBA" id="ARBA00022989"/>
    </source>
</evidence>
<accession>A0A3S3U6R7</accession>
<gene>
    <name evidence="5" type="primary">yciB</name>
    <name evidence="6" type="ORF">EOE48_15365</name>
</gene>
<comment type="similarity">
    <text evidence="5">Belongs to the YciB family.</text>
</comment>
<dbReference type="EMBL" id="SACP01000014">
    <property type="protein sequence ID" value="RVU16844.1"/>
    <property type="molecule type" value="Genomic_DNA"/>
</dbReference>
<dbReference type="RefSeq" id="WP_127730626.1">
    <property type="nucleotide sequence ID" value="NZ_SACP01000014.1"/>
</dbReference>
<proteinExistence type="inferred from homology"/>
<dbReference type="NCBIfam" id="NF001323">
    <property type="entry name" value="PRK00259.1-1"/>
    <property type="match status" value="1"/>
</dbReference>
<keyword evidence="5" id="KW-0997">Cell inner membrane</keyword>
<dbReference type="NCBIfam" id="TIGR00997">
    <property type="entry name" value="ispZ"/>
    <property type="match status" value="1"/>
</dbReference>
<feature type="transmembrane region" description="Helical" evidence="5">
    <location>
        <begin position="46"/>
        <end position="67"/>
    </location>
</feature>
<dbReference type="PANTHER" id="PTHR36917">
    <property type="entry name" value="INTRACELLULAR SEPTATION PROTEIN A-RELATED"/>
    <property type="match status" value="1"/>
</dbReference>
<feature type="transmembrane region" description="Helical" evidence="5">
    <location>
        <begin position="15"/>
        <end position="34"/>
    </location>
</feature>
<name>A0A3S3U6R7_9HYPH</name>
<dbReference type="AlphaFoldDB" id="A0A3S3U6R7"/>
<dbReference type="PANTHER" id="PTHR36917:SF1">
    <property type="entry name" value="INNER MEMBRANE-SPANNING PROTEIN YCIB"/>
    <property type="match status" value="1"/>
</dbReference>
<protein>
    <recommendedName>
        <fullName evidence="5">Inner membrane-spanning protein YciB</fullName>
    </recommendedName>
</protein>
<dbReference type="Pfam" id="PF04279">
    <property type="entry name" value="IspA"/>
    <property type="match status" value="1"/>
</dbReference>
<comment type="subcellular location">
    <subcellularLocation>
        <location evidence="5">Cell inner membrane</location>
        <topology evidence="5">Multi-pass membrane protein</topology>
    </subcellularLocation>
</comment>
<feature type="transmembrane region" description="Helical" evidence="5">
    <location>
        <begin position="73"/>
        <end position="92"/>
    </location>
</feature>
<dbReference type="HAMAP" id="MF_00189">
    <property type="entry name" value="YciB"/>
    <property type="match status" value="1"/>
</dbReference>
<evidence type="ECO:0000256" key="1">
    <source>
        <dbReference type="ARBA" id="ARBA00022475"/>
    </source>
</evidence>
<sequence length="202" mass="22518">MHIESVPPKTHLPPLTKLALELGPLAVFFFGNAYADRFGVQPDQRLFVATGLFIAATLAALTVHWLLVRRLPIMPLVSGVIVVVFGGLTLLLQDELFIKLKPTIVNCLFGAVLLGGLAFGRSLLSIVLDSVFDLDAEGWRKLTFRWGLFFFVLAALNEIVWRTQTTDFWVSFKVFGIMPLTILFALAQTPLLLRHERKADKA</sequence>
<feature type="transmembrane region" description="Helical" evidence="5">
    <location>
        <begin position="104"/>
        <end position="124"/>
    </location>
</feature>
<evidence type="ECO:0000256" key="2">
    <source>
        <dbReference type="ARBA" id="ARBA00022692"/>
    </source>
</evidence>
<comment type="function">
    <text evidence="5">Plays a role in cell envelope biogenesis, maintenance of cell envelope integrity and membrane homeostasis.</text>
</comment>
<evidence type="ECO:0000313" key="6">
    <source>
        <dbReference type="EMBL" id="RVU16844.1"/>
    </source>
</evidence>
<comment type="caution">
    <text evidence="6">The sequence shown here is derived from an EMBL/GenBank/DDBJ whole genome shotgun (WGS) entry which is preliminary data.</text>
</comment>
<dbReference type="OrthoDB" id="9788219at2"/>
<dbReference type="InterPro" id="IPR006008">
    <property type="entry name" value="YciB"/>
</dbReference>
<evidence type="ECO:0000313" key="7">
    <source>
        <dbReference type="Proteomes" id="UP000286997"/>
    </source>
</evidence>
<dbReference type="GO" id="GO:0005886">
    <property type="term" value="C:plasma membrane"/>
    <property type="evidence" value="ECO:0007669"/>
    <property type="project" value="UniProtKB-SubCell"/>
</dbReference>
<keyword evidence="4 5" id="KW-0472">Membrane</keyword>